<organism evidence="1 2">
    <name type="scientific">Deinococcus ruber</name>
    <dbReference type="NCBI Taxonomy" id="1848197"/>
    <lineage>
        <taxon>Bacteria</taxon>
        <taxon>Thermotogati</taxon>
        <taxon>Deinococcota</taxon>
        <taxon>Deinococci</taxon>
        <taxon>Deinococcales</taxon>
        <taxon>Deinococcaceae</taxon>
        <taxon>Deinococcus</taxon>
    </lineage>
</organism>
<dbReference type="RefSeq" id="WP_189088766.1">
    <property type="nucleotide sequence ID" value="NZ_BMQL01000005.1"/>
</dbReference>
<dbReference type="Gene3D" id="3.30.530.20">
    <property type="match status" value="1"/>
</dbReference>
<keyword evidence="2" id="KW-1185">Reference proteome</keyword>
<dbReference type="InterPro" id="IPR023393">
    <property type="entry name" value="START-like_dom_sf"/>
</dbReference>
<dbReference type="AlphaFoldDB" id="A0A918C198"/>
<proteinExistence type="predicted"/>
<dbReference type="PANTHER" id="PTHR38588:SF1">
    <property type="entry name" value="BLL0334 PROTEIN"/>
    <property type="match status" value="1"/>
</dbReference>
<dbReference type="Pfam" id="PF06240">
    <property type="entry name" value="COXG"/>
    <property type="match status" value="1"/>
</dbReference>
<dbReference type="SUPFAM" id="SSF55961">
    <property type="entry name" value="Bet v1-like"/>
    <property type="match status" value="1"/>
</dbReference>
<dbReference type="EMBL" id="BMQL01000005">
    <property type="protein sequence ID" value="GGR01864.1"/>
    <property type="molecule type" value="Genomic_DNA"/>
</dbReference>
<name>A0A918C198_9DEIO</name>
<sequence>MQVDGSSVIQAPRPRVWALLQDPAVLARCVPGMQELVPDGQGGYTALMNVAVGPVKGTFKGKVKISDEVPPERMTLSVEAKAPTGVVTAVGQLTLSELEDGTTRVDWAGEPKLMGMIASLAGRLIGGISKQQADIFFTRLNTEAQKEAQA</sequence>
<comment type="caution">
    <text evidence="1">The sequence shown here is derived from an EMBL/GenBank/DDBJ whole genome shotgun (WGS) entry which is preliminary data.</text>
</comment>
<accession>A0A918C198</accession>
<gene>
    <name evidence="1" type="ORF">GCM10008957_13420</name>
</gene>
<evidence type="ECO:0000313" key="2">
    <source>
        <dbReference type="Proteomes" id="UP000603865"/>
    </source>
</evidence>
<dbReference type="PANTHER" id="PTHR38588">
    <property type="entry name" value="BLL0334 PROTEIN"/>
    <property type="match status" value="1"/>
</dbReference>
<reference evidence="1" key="1">
    <citation type="journal article" date="2014" name="Int. J. Syst. Evol. Microbiol.">
        <title>Complete genome sequence of Corynebacterium casei LMG S-19264T (=DSM 44701T), isolated from a smear-ripened cheese.</title>
        <authorList>
            <consortium name="US DOE Joint Genome Institute (JGI-PGF)"/>
            <person name="Walter F."/>
            <person name="Albersmeier A."/>
            <person name="Kalinowski J."/>
            <person name="Ruckert C."/>
        </authorList>
    </citation>
    <scope>NUCLEOTIDE SEQUENCE</scope>
    <source>
        <strain evidence="1">JCM 31311</strain>
    </source>
</reference>
<reference evidence="1" key="2">
    <citation type="submission" date="2020-09" db="EMBL/GenBank/DDBJ databases">
        <authorList>
            <person name="Sun Q."/>
            <person name="Ohkuma M."/>
        </authorList>
    </citation>
    <scope>NUCLEOTIDE SEQUENCE</scope>
    <source>
        <strain evidence="1">JCM 31311</strain>
    </source>
</reference>
<protein>
    <recommendedName>
        <fullName evidence="3">Carbon monoxide dehydrogenase</fullName>
    </recommendedName>
</protein>
<dbReference type="Proteomes" id="UP000603865">
    <property type="component" value="Unassembled WGS sequence"/>
</dbReference>
<evidence type="ECO:0000313" key="1">
    <source>
        <dbReference type="EMBL" id="GGR01864.1"/>
    </source>
</evidence>
<evidence type="ECO:0008006" key="3">
    <source>
        <dbReference type="Google" id="ProtNLM"/>
    </source>
</evidence>
<dbReference type="InterPro" id="IPR010419">
    <property type="entry name" value="CO_DH_gsu"/>
</dbReference>
<dbReference type="CDD" id="cd05018">
    <property type="entry name" value="CoxG"/>
    <property type="match status" value="1"/>
</dbReference>